<evidence type="ECO:0000313" key="1">
    <source>
        <dbReference type="EMBL" id="KAH7031835.1"/>
    </source>
</evidence>
<accession>A0ABQ8FXB4</accession>
<keyword evidence="2" id="KW-1185">Reference proteome</keyword>
<dbReference type="EMBL" id="JAGTJR010000043">
    <property type="protein sequence ID" value="KAH7031835.1"/>
    <property type="molecule type" value="Genomic_DNA"/>
</dbReference>
<sequence>MAIFTVVITALCLLMGGRCIYNLFFHPLRHYPGSLFCRASSVPRLWHRLAGTAVQHAHRAHEKYGTCWIWW</sequence>
<comment type="caution">
    <text evidence="1">The sequence shown here is derived from an EMBL/GenBank/DDBJ whole genome shotgun (WGS) entry which is preliminary data.</text>
</comment>
<gene>
    <name evidence="1" type="ORF">B0J12DRAFT_681410</name>
</gene>
<dbReference type="Proteomes" id="UP000774617">
    <property type="component" value="Unassembled WGS sequence"/>
</dbReference>
<evidence type="ECO:0000313" key="2">
    <source>
        <dbReference type="Proteomes" id="UP000774617"/>
    </source>
</evidence>
<organism evidence="1 2">
    <name type="scientific">Macrophomina phaseolina</name>
    <dbReference type="NCBI Taxonomy" id="35725"/>
    <lineage>
        <taxon>Eukaryota</taxon>
        <taxon>Fungi</taxon>
        <taxon>Dikarya</taxon>
        <taxon>Ascomycota</taxon>
        <taxon>Pezizomycotina</taxon>
        <taxon>Dothideomycetes</taxon>
        <taxon>Dothideomycetes incertae sedis</taxon>
        <taxon>Botryosphaeriales</taxon>
        <taxon>Botryosphaeriaceae</taxon>
        <taxon>Macrophomina</taxon>
    </lineage>
</organism>
<reference evidence="1 2" key="1">
    <citation type="journal article" date="2021" name="Nat. Commun.">
        <title>Genetic determinants of endophytism in the Arabidopsis root mycobiome.</title>
        <authorList>
            <person name="Mesny F."/>
            <person name="Miyauchi S."/>
            <person name="Thiergart T."/>
            <person name="Pickel B."/>
            <person name="Atanasova L."/>
            <person name="Karlsson M."/>
            <person name="Huettel B."/>
            <person name="Barry K.W."/>
            <person name="Haridas S."/>
            <person name="Chen C."/>
            <person name="Bauer D."/>
            <person name="Andreopoulos W."/>
            <person name="Pangilinan J."/>
            <person name="LaButti K."/>
            <person name="Riley R."/>
            <person name="Lipzen A."/>
            <person name="Clum A."/>
            <person name="Drula E."/>
            <person name="Henrissat B."/>
            <person name="Kohler A."/>
            <person name="Grigoriev I.V."/>
            <person name="Martin F.M."/>
            <person name="Hacquard S."/>
        </authorList>
    </citation>
    <scope>NUCLEOTIDE SEQUENCE [LARGE SCALE GENOMIC DNA]</scope>
    <source>
        <strain evidence="1 2">MPI-SDFR-AT-0080</strain>
    </source>
</reference>
<proteinExistence type="predicted"/>
<protein>
    <recommendedName>
        <fullName evidence="3">Secreted protein</fullName>
    </recommendedName>
</protein>
<evidence type="ECO:0008006" key="3">
    <source>
        <dbReference type="Google" id="ProtNLM"/>
    </source>
</evidence>
<name>A0ABQ8FXB4_9PEZI</name>